<evidence type="ECO:0000256" key="1">
    <source>
        <dbReference type="ARBA" id="ARBA00002056"/>
    </source>
</evidence>
<dbReference type="PANTHER" id="PTHR30372">
    <property type="entry name" value="LIPID-A-DISACCHARIDE SYNTHASE"/>
    <property type="match status" value="1"/>
</dbReference>
<keyword evidence="11" id="KW-1133">Transmembrane helix</keyword>
<protein>
    <recommendedName>
        <fullName evidence="3 10">Lipid-A-disaccharide synthase</fullName>
        <ecNumber evidence="2 10">2.4.1.182</ecNumber>
    </recommendedName>
</protein>
<evidence type="ECO:0000256" key="10">
    <source>
        <dbReference type="HAMAP-Rule" id="MF_00392"/>
    </source>
</evidence>
<name>M1WJQ0_PSEP2</name>
<dbReference type="UniPathway" id="UPA00973"/>
<comment type="similarity">
    <text evidence="10">Belongs to the LpxB family.</text>
</comment>
<dbReference type="AlphaFoldDB" id="M1WJQ0"/>
<evidence type="ECO:0000313" key="12">
    <source>
        <dbReference type="EMBL" id="CCH48281.1"/>
    </source>
</evidence>
<feature type="transmembrane region" description="Helical" evidence="11">
    <location>
        <begin position="60"/>
        <end position="80"/>
    </location>
</feature>
<keyword evidence="11" id="KW-0812">Transmembrane</keyword>
<comment type="function">
    <text evidence="1 10">Condensation of UDP-2,3-diacylglucosamine and 2,3-diacylglucosamine-1-phosphate to form lipid A disaccharide, a precursor of lipid A, a phosphorylated glycolipid that anchors the lipopolysaccharide to the outer membrane of the cell.</text>
</comment>
<keyword evidence="6 10" id="KW-0328">Glycosyltransferase</keyword>
<reference evidence="13" key="2">
    <citation type="journal article" date="2013" name="Stand. Genomic Sci.">
        <title>Complete genome sequence of Desulfocapsa sulfexigens, a marine deltaproteobacterium specialized in disproportionating inorganic sulfur compounds.</title>
        <authorList>
            <person name="Finster K.W."/>
            <person name="Kjeldsen K.U."/>
            <person name="Kube M."/>
            <person name="Reinhardt R."/>
            <person name="Mussmann M."/>
            <person name="Amann R."/>
            <person name="Schreiber L."/>
        </authorList>
    </citation>
    <scope>NUCLEOTIDE SEQUENCE [LARGE SCALE GENOMIC DNA]</scope>
    <source>
        <strain evidence="13">DSM 10523 / SB164P1</strain>
    </source>
</reference>
<evidence type="ECO:0000256" key="7">
    <source>
        <dbReference type="ARBA" id="ARBA00022679"/>
    </source>
</evidence>
<evidence type="ECO:0000256" key="11">
    <source>
        <dbReference type="SAM" id="Phobius"/>
    </source>
</evidence>
<comment type="pathway">
    <text evidence="10">Bacterial outer membrane biogenesis; LPS lipid A biosynthesis.</text>
</comment>
<keyword evidence="4 10" id="KW-0444">Lipid biosynthesis</keyword>
<dbReference type="STRING" id="1322246.BN4_11044"/>
<keyword evidence="13" id="KW-1185">Reference proteome</keyword>
<accession>M1WJQ0</accession>
<dbReference type="GO" id="GO:0008915">
    <property type="term" value="F:lipid-A-disaccharide synthase activity"/>
    <property type="evidence" value="ECO:0007669"/>
    <property type="project" value="UniProtKB-UniRule"/>
</dbReference>
<dbReference type="HAMAP" id="MF_00392">
    <property type="entry name" value="LpxB"/>
    <property type="match status" value="1"/>
</dbReference>
<keyword evidence="11" id="KW-0472">Membrane</keyword>
<dbReference type="PATRIC" id="fig|879567.3.peg.1077"/>
<dbReference type="SUPFAM" id="SSF53756">
    <property type="entry name" value="UDP-Glycosyltransferase/glycogen phosphorylase"/>
    <property type="match status" value="1"/>
</dbReference>
<evidence type="ECO:0000256" key="6">
    <source>
        <dbReference type="ARBA" id="ARBA00022676"/>
    </source>
</evidence>
<dbReference type="EC" id="2.4.1.182" evidence="2 10"/>
<keyword evidence="7 10" id="KW-0808">Transferase</keyword>
<dbReference type="GO" id="GO:0009245">
    <property type="term" value="P:lipid A biosynthetic process"/>
    <property type="evidence" value="ECO:0007669"/>
    <property type="project" value="UniProtKB-UniRule"/>
</dbReference>
<organism evidence="12 13">
    <name type="scientific">Pseudodesulfovibrio piezophilus (strain DSM 21447 / JCM 15486 / C1TLV30)</name>
    <name type="common">Desulfovibrio piezophilus</name>
    <dbReference type="NCBI Taxonomy" id="1322246"/>
    <lineage>
        <taxon>Bacteria</taxon>
        <taxon>Pseudomonadati</taxon>
        <taxon>Thermodesulfobacteriota</taxon>
        <taxon>Desulfovibrionia</taxon>
        <taxon>Desulfovibrionales</taxon>
        <taxon>Desulfovibrionaceae</taxon>
    </lineage>
</organism>
<dbReference type="eggNOG" id="COG0763">
    <property type="taxonomic scope" value="Bacteria"/>
</dbReference>
<sequence length="381" mass="42405">MHTGNSHGPIWINVGEASGDLHGAELIKALKEQDPSATFTGMGGPAMKREGMNALFDMKLISLVGITEILGGLPKILLLLRKIRKNLAYIKPRAIILIDCPEFNFRVAKIARKLSIPVYYYISPQIWAWRSGRVHFLRKYVRRVICILPFEKAFYEKFGVEVDYVGHPLMDVLPLDQLDTLPVEENRIGLLPGSRSKEVATLLPEFACAAQILKKDHPHLTYVIVRAPGMDKELLQALWPEDIPVEIVEPATRYEVFRSCRFILAASGTVTLETALIGTPVIVAYQVSRFSAFIGKLLINVENISLPNLISEREIYPEHIQKQATGPYLAQTAARWLDDPETYKAVKNSLGELRSLVGAPGAAMRAAGIILDDLETLSPQS</sequence>
<reference evidence="12 13" key="1">
    <citation type="journal article" date="2013" name="PLoS ONE">
        <title>The first genomic and proteomic characterization of a deep-sea sulfate reducer: insights into the piezophilic lifestyle of Desulfovibrio piezophilus.</title>
        <authorList>
            <person name="Pradel N."/>
            <person name="Ji B."/>
            <person name="Gimenez G."/>
            <person name="Talla E."/>
            <person name="Lenoble P."/>
            <person name="Garel M."/>
            <person name="Tamburini C."/>
            <person name="Fourquet P."/>
            <person name="Lebrun R."/>
            <person name="Bertin P."/>
            <person name="Denis Y."/>
            <person name="Pophillat M."/>
            <person name="Barbe V."/>
            <person name="Ollivier B."/>
            <person name="Dolla A."/>
        </authorList>
    </citation>
    <scope>NUCLEOTIDE SEQUENCE [LARGE SCALE GENOMIC DNA]</scope>
    <source>
        <strain evidence="13">DSM 10523 / SB164P1</strain>
    </source>
</reference>
<evidence type="ECO:0000313" key="13">
    <source>
        <dbReference type="Proteomes" id="UP000011724"/>
    </source>
</evidence>
<dbReference type="PANTHER" id="PTHR30372:SF4">
    <property type="entry name" value="LIPID-A-DISACCHARIDE SYNTHASE, MITOCHONDRIAL-RELATED"/>
    <property type="match status" value="1"/>
</dbReference>
<evidence type="ECO:0000256" key="8">
    <source>
        <dbReference type="ARBA" id="ARBA00023098"/>
    </source>
</evidence>
<dbReference type="InterPro" id="IPR003835">
    <property type="entry name" value="Glyco_trans_19"/>
</dbReference>
<gene>
    <name evidence="10 12" type="primary">lpxB</name>
    <name evidence="12" type="ordered locus">BN4_11044</name>
</gene>
<dbReference type="OrthoDB" id="9801642at2"/>
<evidence type="ECO:0000256" key="4">
    <source>
        <dbReference type="ARBA" id="ARBA00022516"/>
    </source>
</evidence>
<dbReference type="Pfam" id="PF02684">
    <property type="entry name" value="LpxB"/>
    <property type="match status" value="1"/>
</dbReference>
<keyword evidence="8 10" id="KW-0443">Lipid metabolism</keyword>
<proteinExistence type="inferred from homology"/>
<dbReference type="GO" id="GO:0005543">
    <property type="term" value="F:phospholipid binding"/>
    <property type="evidence" value="ECO:0007669"/>
    <property type="project" value="TreeGrafter"/>
</dbReference>
<dbReference type="Proteomes" id="UP000011724">
    <property type="component" value="Chromosome"/>
</dbReference>
<evidence type="ECO:0000256" key="3">
    <source>
        <dbReference type="ARBA" id="ARBA00020902"/>
    </source>
</evidence>
<evidence type="ECO:0000256" key="9">
    <source>
        <dbReference type="ARBA" id="ARBA00048975"/>
    </source>
</evidence>
<dbReference type="BioCyc" id="DPIE1322246:BN4_RS05275-MONOMER"/>
<dbReference type="RefSeq" id="WP_015414332.1">
    <property type="nucleotide sequence ID" value="NC_020409.1"/>
</dbReference>
<dbReference type="GO" id="GO:0016020">
    <property type="term" value="C:membrane"/>
    <property type="evidence" value="ECO:0007669"/>
    <property type="project" value="GOC"/>
</dbReference>
<dbReference type="NCBIfam" id="TIGR00215">
    <property type="entry name" value="lpxB"/>
    <property type="match status" value="1"/>
</dbReference>
<evidence type="ECO:0000256" key="5">
    <source>
        <dbReference type="ARBA" id="ARBA00022556"/>
    </source>
</evidence>
<dbReference type="HOGENOM" id="CLU_036577_3_1_7"/>
<comment type="catalytic activity">
    <reaction evidence="9 10">
        <text>a lipid X + a UDP-2-N,3-O-bis[(3R)-3-hydroxyacyl]-alpha-D-glucosamine = a lipid A disaccharide + UDP + H(+)</text>
        <dbReference type="Rhea" id="RHEA:67828"/>
        <dbReference type="ChEBI" id="CHEBI:15378"/>
        <dbReference type="ChEBI" id="CHEBI:58223"/>
        <dbReference type="ChEBI" id="CHEBI:137748"/>
        <dbReference type="ChEBI" id="CHEBI:176338"/>
        <dbReference type="ChEBI" id="CHEBI:176343"/>
        <dbReference type="EC" id="2.4.1.182"/>
    </reaction>
</comment>
<keyword evidence="5 10" id="KW-0441">Lipid A biosynthesis</keyword>
<evidence type="ECO:0000256" key="2">
    <source>
        <dbReference type="ARBA" id="ARBA00012687"/>
    </source>
</evidence>
<dbReference type="KEGG" id="dpi:BN4_11044"/>
<dbReference type="EMBL" id="FO203427">
    <property type="protein sequence ID" value="CCH48281.1"/>
    <property type="molecule type" value="Genomic_DNA"/>
</dbReference>